<dbReference type="UniPathway" id="UPA00031">
    <property type="reaction ID" value="UER00013"/>
</dbReference>
<dbReference type="Pfam" id="PF02811">
    <property type="entry name" value="PHP"/>
    <property type="match status" value="1"/>
</dbReference>
<dbReference type="InterPro" id="IPR004013">
    <property type="entry name" value="PHP_dom"/>
</dbReference>
<keyword evidence="5 8" id="KW-0378">Hydrolase</keyword>
<evidence type="ECO:0000256" key="8">
    <source>
        <dbReference type="RuleBase" id="RU366003"/>
    </source>
</evidence>
<organism evidence="10 11">
    <name type="scientific">Thermophilibacter immobilis</name>
    <dbReference type="NCBI Taxonomy" id="2779519"/>
    <lineage>
        <taxon>Bacteria</taxon>
        <taxon>Bacillati</taxon>
        <taxon>Actinomycetota</taxon>
        <taxon>Coriobacteriia</taxon>
        <taxon>Coriobacteriales</taxon>
        <taxon>Atopobiaceae</taxon>
        <taxon>Thermophilibacter</taxon>
    </lineage>
</organism>
<evidence type="ECO:0000256" key="2">
    <source>
        <dbReference type="ARBA" id="ARBA00009152"/>
    </source>
</evidence>
<comment type="pathway">
    <text evidence="1 8">Amino-acid biosynthesis; L-histidine biosynthesis; L-histidine from 5-phospho-alpha-D-ribose 1-diphosphate: step 8/9.</text>
</comment>
<dbReference type="PANTHER" id="PTHR21039">
    <property type="entry name" value="HISTIDINOL PHOSPHATASE-RELATED"/>
    <property type="match status" value="1"/>
</dbReference>
<accession>A0A7S7M9U9</accession>
<gene>
    <name evidence="10" type="ORF">INP52_03490</name>
</gene>
<dbReference type="InterPro" id="IPR003141">
    <property type="entry name" value="Pol/His_phosphatase_N"/>
</dbReference>
<comment type="similarity">
    <text evidence="2 8">Belongs to the PHP hydrolase family. HisK subfamily.</text>
</comment>
<dbReference type="EMBL" id="CP063767">
    <property type="protein sequence ID" value="QOY61273.1"/>
    <property type="molecule type" value="Genomic_DNA"/>
</dbReference>
<evidence type="ECO:0000256" key="3">
    <source>
        <dbReference type="ARBA" id="ARBA00013085"/>
    </source>
</evidence>
<dbReference type="EC" id="3.1.3.15" evidence="3 8"/>
<evidence type="ECO:0000256" key="7">
    <source>
        <dbReference type="ARBA" id="ARBA00049158"/>
    </source>
</evidence>
<sequence length="282" mass="30534">MTPIVDCHTHTHFSDGTSTFEENVRAAAAAGCAVLVSTDHLTLPASMDPTGEAQVVESDLAAHRAAFEEARALAGRLDDGPELVYGFECDWYVGCEPLVERWSAGAVVRLGSVHWIGDPARAGDDVGWIDYTADLHVWRALGPDEVWRRYADAWCAACESPLAFDSMAHPDLAMRFAREGLTPMIDLAPLWDRMVSCARDTGRRVELSTAGLRKSVADYYPTRGLLERFAAAGVPLTVGSDAHCAPDVCWGVGEAYAHAARCGYRCVEVPHADGDWETVALA</sequence>
<dbReference type="RefSeq" id="WP_194372442.1">
    <property type="nucleotide sequence ID" value="NZ_CP063767.1"/>
</dbReference>
<keyword evidence="4 8" id="KW-0028">Amino-acid biosynthesis</keyword>
<protein>
    <recommendedName>
        <fullName evidence="3 8">Histidinol-phosphatase</fullName>
        <shortName evidence="8">HolPase</shortName>
        <ecNumber evidence="3 8">3.1.3.15</ecNumber>
    </recommendedName>
</protein>
<dbReference type="GO" id="GO:0005737">
    <property type="term" value="C:cytoplasm"/>
    <property type="evidence" value="ECO:0007669"/>
    <property type="project" value="TreeGrafter"/>
</dbReference>
<evidence type="ECO:0000256" key="6">
    <source>
        <dbReference type="ARBA" id="ARBA00023102"/>
    </source>
</evidence>
<evidence type="ECO:0000256" key="4">
    <source>
        <dbReference type="ARBA" id="ARBA00022605"/>
    </source>
</evidence>
<dbReference type="Proteomes" id="UP000593735">
    <property type="component" value="Chromosome"/>
</dbReference>
<dbReference type="InterPro" id="IPR016195">
    <property type="entry name" value="Pol/histidinol_Pase-like"/>
</dbReference>
<dbReference type="KEGG" id="tio:INP52_03490"/>
<keyword evidence="11" id="KW-1185">Reference proteome</keyword>
<dbReference type="PANTHER" id="PTHR21039:SF0">
    <property type="entry name" value="HISTIDINOL-PHOSPHATASE"/>
    <property type="match status" value="1"/>
</dbReference>
<evidence type="ECO:0000256" key="5">
    <source>
        <dbReference type="ARBA" id="ARBA00022801"/>
    </source>
</evidence>
<reference evidence="10 11" key="1">
    <citation type="submission" date="2020-10" db="EMBL/GenBank/DDBJ databases">
        <title>Olsenella immobilis sp.nov., isolated from the mud in a fermentation cellar used for the production of Chinese strong-flavoured liquor.</title>
        <authorList>
            <person name="Lu L."/>
        </authorList>
    </citation>
    <scope>NUCLEOTIDE SEQUENCE [LARGE SCALE GENOMIC DNA]</scope>
    <source>
        <strain evidence="10 11">LZLJ-2</strain>
    </source>
</reference>
<proteinExistence type="inferred from homology"/>
<evidence type="ECO:0000313" key="10">
    <source>
        <dbReference type="EMBL" id="QOY61273.1"/>
    </source>
</evidence>
<comment type="catalytic activity">
    <reaction evidence="7 8">
        <text>L-histidinol phosphate + H2O = L-histidinol + phosphate</text>
        <dbReference type="Rhea" id="RHEA:14465"/>
        <dbReference type="ChEBI" id="CHEBI:15377"/>
        <dbReference type="ChEBI" id="CHEBI:43474"/>
        <dbReference type="ChEBI" id="CHEBI:57699"/>
        <dbReference type="ChEBI" id="CHEBI:57980"/>
        <dbReference type="EC" id="3.1.3.15"/>
    </reaction>
</comment>
<dbReference type="SUPFAM" id="SSF89550">
    <property type="entry name" value="PHP domain-like"/>
    <property type="match status" value="1"/>
</dbReference>
<evidence type="ECO:0000313" key="11">
    <source>
        <dbReference type="Proteomes" id="UP000593735"/>
    </source>
</evidence>
<keyword evidence="6 8" id="KW-0368">Histidine biosynthesis</keyword>
<dbReference type="AlphaFoldDB" id="A0A7S7M9U9"/>
<name>A0A7S7M9U9_9ACTN</name>
<evidence type="ECO:0000259" key="9">
    <source>
        <dbReference type="SMART" id="SM00481"/>
    </source>
</evidence>
<evidence type="ECO:0000256" key="1">
    <source>
        <dbReference type="ARBA" id="ARBA00004970"/>
    </source>
</evidence>
<dbReference type="GO" id="GO:0004401">
    <property type="term" value="F:histidinol-phosphatase activity"/>
    <property type="evidence" value="ECO:0007669"/>
    <property type="project" value="UniProtKB-UniRule"/>
</dbReference>
<dbReference type="GO" id="GO:0000105">
    <property type="term" value="P:L-histidine biosynthetic process"/>
    <property type="evidence" value="ECO:0007669"/>
    <property type="project" value="UniProtKB-UniRule"/>
</dbReference>
<dbReference type="SMART" id="SM00481">
    <property type="entry name" value="POLIIIAc"/>
    <property type="match status" value="1"/>
</dbReference>
<dbReference type="InterPro" id="IPR010140">
    <property type="entry name" value="Histidinol_P_phosphatase_HisJ"/>
</dbReference>
<dbReference type="Gene3D" id="3.20.20.140">
    <property type="entry name" value="Metal-dependent hydrolases"/>
    <property type="match status" value="1"/>
</dbReference>
<feature type="domain" description="Polymerase/histidinol phosphatase N-terminal" evidence="9">
    <location>
        <begin position="5"/>
        <end position="93"/>
    </location>
</feature>